<dbReference type="Proteomes" id="UP000822688">
    <property type="component" value="Chromosome V"/>
</dbReference>
<evidence type="ECO:0000313" key="1">
    <source>
        <dbReference type="EMBL" id="KAG0574326.1"/>
    </source>
</evidence>
<sequence length="140" mass="15773">MITVEEKAVASAEKILAAEEFAPVEVRQKMESTYQTEERQSATKDGVDASTEAPVFTAVAKRFVRELLNAYSHWLGQSMYLPLLIRTKIRMFSLSCSKMHLKHQDIISCLDYALLLCSKGENTHNKSGISELNPLVLREP</sequence>
<organism evidence="1 2">
    <name type="scientific">Ceratodon purpureus</name>
    <name type="common">Fire moss</name>
    <name type="synonym">Dicranum purpureum</name>
    <dbReference type="NCBI Taxonomy" id="3225"/>
    <lineage>
        <taxon>Eukaryota</taxon>
        <taxon>Viridiplantae</taxon>
        <taxon>Streptophyta</taxon>
        <taxon>Embryophyta</taxon>
        <taxon>Bryophyta</taxon>
        <taxon>Bryophytina</taxon>
        <taxon>Bryopsida</taxon>
        <taxon>Dicranidae</taxon>
        <taxon>Pseudoditrichales</taxon>
        <taxon>Ditrichaceae</taxon>
        <taxon>Ceratodon</taxon>
    </lineage>
</organism>
<name>A0A8T0HU05_CERPU</name>
<gene>
    <name evidence="1" type="ORF">KC19_VG254700</name>
</gene>
<dbReference type="EMBL" id="CM026426">
    <property type="protein sequence ID" value="KAG0574326.1"/>
    <property type="molecule type" value="Genomic_DNA"/>
</dbReference>
<reference evidence="1" key="1">
    <citation type="submission" date="2020-06" db="EMBL/GenBank/DDBJ databases">
        <title>WGS assembly of Ceratodon purpureus strain R40.</title>
        <authorList>
            <person name="Carey S.B."/>
            <person name="Jenkins J."/>
            <person name="Shu S."/>
            <person name="Lovell J.T."/>
            <person name="Sreedasyam A."/>
            <person name="Maumus F."/>
            <person name="Tiley G.P."/>
            <person name="Fernandez-Pozo N."/>
            <person name="Barry K."/>
            <person name="Chen C."/>
            <person name="Wang M."/>
            <person name="Lipzen A."/>
            <person name="Daum C."/>
            <person name="Saski C.A."/>
            <person name="Payton A.C."/>
            <person name="Mcbreen J.C."/>
            <person name="Conrad R.E."/>
            <person name="Kollar L.M."/>
            <person name="Olsson S."/>
            <person name="Huttunen S."/>
            <person name="Landis J.B."/>
            <person name="Wickett N.J."/>
            <person name="Johnson M.G."/>
            <person name="Rensing S.A."/>
            <person name="Grimwood J."/>
            <person name="Schmutz J."/>
            <person name="Mcdaniel S.F."/>
        </authorList>
    </citation>
    <scope>NUCLEOTIDE SEQUENCE</scope>
    <source>
        <strain evidence="1">R40</strain>
    </source>
</reference>
<comment type="caution">
    <text evidence="1">The sequence shown here is derived from an EMBL/GenBank/DDBJ whole genome shotgun (WGS) entry which is preliminary data.</text>
</comment>
<keyword evidence="2" id="KW-1185">Reference proteome</keyword>
<evidence type="ECO:0000313" key="2">
    <source>
        <dbReference type="Proteomes" id="UP000822688"/>
    </source>
</evidence>
<accession>A0A8T0HU05</accession>
<protein>
    <submittedName>
        <fullName evidence="1">Uncharacterized protein</fullName>
    </submittedName>
</protein>
<dbReference type="AlphaFoldDB" id="A0A8T0HU05"/>
<proteinExistence type="predicted"/>